<evidence type="ECO:0000313" key="10">
    <source>
        <dbReference type="EMBL" id="AYO32203.1"/>
    </source>
</evidence>
<dbReference type="Pfam" id="PF01314">
    <property type="entry name" value="AFOR_C"/>
    <property type="match status" value="1"/>
</dbReference>
<reference evidence="10 11" key="1">
    <citation type="submission" date="2018-10" db="EMBL/GenBank/DDBJ databases">
        <authorList>
            <person name="Zhang X."/>
        </authorList>
    </citation>
    <scope>NUCLEOTIDE SEQUENCE [LARGE SCALE GENOMIC DNA]</scope>
    <source>
        <strain evidence="10 11">SK-G1</strain>
    </source>
</reference>
<dbReference type="Gene3D" id="1.10.599.10">
    <property type="entry name" value="Aldehyde Ferredoxin Oxidoreductase Protein, subunit A, domain 3"/>
    <property type="match status" value="1"/>
</dbReference>
<dbReference type="InterPro" id="IPR013985">
    <property type="entry name" value="Ald_Fedxn_OxRdtase_dom3"/>
</dbReference>
<keyword evidence="3" id="KW-0004">4Fe-4S</keyword>
<dbReference type="InterPro" id="IPR051919">
    <property type="entry name" value="W-dependent_AOR"/>
</dbReference>
<protein>
    <submittedName>
        <fullName evidence="10">Aldehyde:ferredoxin oxidoreductase</fullName>
    </submittedName>
</protein>
<evidence type="ECO:0000256" key="4">
    <source>
        <dbReference type="ARBA" id="ARBA00022723"/>
    </source>
</evidence>
<dbReference type="PANTHER" id="PTHR30038">
    <property type="entry name" value="ALDEHYDE FERREDOXIN OXIDOREDUCTASE"/>
    <property type="match status" value="1"/>
</dbReference>
<feature type="domain" description="Aldehyde ferredoxin oxidoreductase N-terminal" evidence="9">
    <location>
        <begin position="22"/>
        <end position="240"/>
    </location>
</feature>
<dbReference type="InterPro" id="IPR013983">
    <property type="entry name" value="Ald_Fedxn_OxRdtase_N"/>
</dbReference>
<dbReference type="InterPro" id="IPR036503">
    <property type="entry name" value="Ald_Fedxn_OxRdtase_N_sf"/>
</dbReference>
<name>A0A3G2R9U7_9FIRM</name>
<dbReference type="Pfam" id="PF02730">
    <property type="entry name" value="AFOR_N"/>
    <property type="match status" value="1"/>
</dbReference>
<keyword evidence="5" id="KW-0560">Oxidoreductase</keyword>
<evidence type="ECO:0000256" key="5">
    <source>
        <dbReference type="ARBA" id="ARBA00023002"/>
    </source>
</evidence>
<dbReference type="InterPro" id="IPR001203">
    <property type="entry name" value="OxRdtase_Ald_Fedxn_C"/>
</dbReference>
<dbReference type="InterPro" id="IPR013984">
    <property type="entry name" value="Ald_Fedxn_OxRdtase_dom2"/>
</dbReference>
<keyword evidence="7" id="KW-0411">Iron-sulfur</keyword>
<evidence type="ECO:0000256" key="7">
    <source>
        <dbReference type="ARBA" id="ARBA00023014"/>
    </source>
</evidence>
<evidence type="ECO:0000256" key="6">
    <source>
        <dbReference type="ARBA" id="ARBA00023004"/>
    </source>
</evidence>
<gene>
    <name evidence="10" type="ORF">D2962_04820</name>
</gene>
<dbReference type="PANTHER" id="PTHR30038:SF7">
    <property type="entry name" value="TUNGSTEN-CONTAINING GLYCERALDEHYDE-3-PHOSPHATE:FERREDOXIN OXIDOREDUCTASE"/>
    <property type="match status" value="1"/>
</dbReference>
<comment type="cofactor">
    <cofactor evidence="1">
        <name>[4Fe-4S] cluster</name>
        <dbReference type="ChEBI" id="CHEBI:49883"/>
    </cofactor>
</comment>
<evidence type="ECO:0000313" key="11">
    <source>
        <dbReference type="Proteomes" id="UP000280960"/>
    </source>
</evidence>
<evidence type="ECO:0000259" key="9">
    <source>
        <dbReference type="SMART" id="SM00790"/>
    </source>
</evidence>
<keyword evidence="11" id="KW-1185">Reference proteome</keyword>
<dbReference type="SMART" id="SM00790">
    <property type="entry name" value="AFOR_N"/>
    <property type="match status" value="1"/>
</dbReference>
<dbReference type="EMBL" id="CP033169">
    <property type="protein sequence ID" value="AYO32203.1"/>
    <property type="molecule type" value="Genomic_DNA"/>
</dbReference>
<evidence type="ECO:0000256" key="1">
    <source>
        <dbReference type="ARBA" id="ARBA00001966"/>
    </source>
</evidence>
<dbReference type="Proteomes" id="UP000280960">
    <property type="component" value="Chromosome"/>
</dbReference>
<dbReference type="SUPFAM" id="SSF56228">
    <property type="entry name" value="Aldehyde ferredoxin oxidoreductase, N-terminal domain"/>
    <property type="match status" value="1"/>
</dbReference>
<evidence type="ECO:0000256" key="2">
    <source>
        <dbReference type="ARBA" id="ARBA00011032"/>
    </source>
</evidence>
<keyword evidence="6" id="KW-0408">Iron</keyword>
<accession>A0A3G2R9U7</accession>
<sequence>MKKAHRLLTRMDYELGKVEKGYTNRTLYINLSDNTIKSKPVTQQMKDIFIGGRGFGLWYLWNAVTSETKWNDPENEIIISTGPIGGTTQYPGAGKSLVVSLSPLTGTVIDSNVGGYFGPLLKFAGWDALEIQGKAEKDVIIYIDGNNGYVTIEEAPEEAVDSHLAAEQFTAMYADSEEDKRNVAVVSAGRGADNTLIGLLNFSFFDVKRGVPRLKQAGRGGIGTVFRDKKIKALVVKYTGVKGDTNGPADKQKIVNAGLRLHKEIHDLDKLQNRMREVGTAHLTEIMNDYDLLPVMNYQYGSHPDAVNLSSDVFKKNYFTQGLPDGCWYGCSMACAKAVDHFELKTGPYKGQKVCVDAAEYETIAGLGSNCGIFDPEYVIEANFYCDTYGLDTISTGTLIAFIMECFERGIINKEITGGLELKFGNKEAAMELIHQMGNGYGFGKIAGQGVRRMKKIFIEEYGADPDLINDIGMEVKGLEYSQYMSKESLAQQGGYALTNKGPQHDEAWLIFMDMVNKQIPTFEDKAQALFYFPMFRTWFGLNGLCKLPWNDIEPADNGLTDEPAKVPEHVRNYVDIFNGVTGKNITKEELILQSERVYNFQRIFNLKMGFGTRQYDKPPYRSVGPVTKEEYESRAERYDKQLEELGFDIEDKTVEEKIKMLRKYREDQYQKLCDAVYERRGWTKDGVPTLETVKRLGIDFPDVVELISKYQ</sequence>
<dbReference type="GO" id="GO:0051539">
    <property type="term" value="F:4 iron, 4 sulfur cluster binding"/>
    <property type="evidence" value="ECO:0007669"/>
    <property type="project" value="UniProtKB-KW"/>
</dbReference>
<dbReference type="KEGG" id="bacg:D2962_04820"/>
<organism evidence="10 11">
    <name type="scientific">Biomaibacter acetigenes</name>
    <dbReference type="NCBI Taxonomy" id="2316383"/>
    <lineage>
        <taxon>Bacteria</taxon>
        <taxon>Bacillati</taxon>
        <taxon>Bacillota</taxon>
        <taxon>Clostridia</taxon>
        <taxon>Thermosediminibacterales</taxon>
        <taxon>Tepidanaerobacteraceae</taxon>
        <taxon>Biomaibacter</taxon>
    </lineage>
</organism>
<keyword evidence="4" id="KW-0479">Metal-binding</keyword>
<dbReference type="SUPFAM" id="SSF48310">
    <property type="entry name" value="Aldehyde ferredoxin oxidoreductase, C-terminal domains"/>
    <property type="match status" value="1"/>
</dbReference>
<comment type="cofactor">
    <cofactor evidence="8">
        <name>tungstopterin</name>
        <dbReference type="ChEBI" id="CHEBI:30402"/>
    </cofactor>
</comment>
<dbReference type="AlphaFoldDB" id="A0A3G2R9U7"/>
<dbReference type="Gene3D" id="3.60.9.10">
    <property type="entry name" value="Aldehyde ferredoxin oxidoreductase, N-terminal domain"/>
    <property type="match status" value="1"/>
</dbReference>
<evidence type="ECO:0000256" key="8">
    <source>
        <dbReference type="ARBA" id="ARBA00049934"/>
    </source>
</evidence>
<proteinExistence type="inferred from homology"/>
<evidence type="ECO:0000256" key="3">
    <source>
        <dbReference type="ARBA" id="ARBA00022485"/>
    </source>
</evidence>
<dbReference type="GO" id="GO:0046872">
    <property type="term" value="F:metal ion binding"/>
    <property type="evidence" value="ECO:0007669"/>
    <property type="project" value="UniProtKB-KW"/>
</dbReference>
<dbReference type="GO" id="GO:0016625">
    <property type="term" value="F:oxidoreductase activity, acting on the aldehyde or oxo group of donors, iron-sulfur protein as acceptor"/>
    <property type="evidence" value="ECO:0007669"/>
    <property type="project" value="InterPro"/>
</dbReference>
<comment type="similarity">
    <text evidence="2">Belongs to the AOR/FOR family.</text>
</comment>
<dbReference type="GO" id="GO:0009055">
    <property type="term" value="F:electron transfer activity"/>
    <property type="evidence" value="ECO:0007669"/>
    <property type="project" value="InterPro"/>
</dbReference>
<dbReference type="Gene3D" id="1.10.569.10">
    <property type="entry name" value="Aldehyde Ferredoxin Oxidoreductase Protein, subunit A, domain 2"/>
    <property type="match status" value="1"/>
</dbReference>
<dbReference type="InterPro" id="IPR036021">
    <property type="entry name" value="Tungsten_al_ferr_oxy-like_C"/>
</dbReference>